<reference evidence="8" key="3">
    <citation type="journal article" date="2014" name="Nature">
        <title>Elephant shark genome provides unique insights into gnathostome evolution.</title>
        <authorList>
            <consortium name="International Elephant Shark Genome Sequencing Consortium"/>
            <person name="Venkatesh B."/>
            <person name="Lee A.P."/>
            <person name="Ravi V."/>
            <person name="Maurya A.K."/>
            <person name="Lian M.M."/>
            <person name="Swann J.B."/>
            <person name="Ohta Y."/>
            <person name="Flajnik M.F."/>
            <person name="Sutoh Y."/>
            <person name="Kasahara M."/>
            <person name="Hoon S."/>
            <person name="Gangu V."/>
            <person name="Roy S.W."/>
            <person name="Irimia M."/>
            <person name="Korzh V."/>
            <person name="Kondrychyn I."/>
            <person name="Lim Z.W."/>
            <person name="Tay B.H."/>
            <person name="Tohari S."/>
            <person name="Kong K.W."/>
            <person name="Ho S."/>
            <person name="Lorente-Galdos B."/>
            <person name="Quilez J."/>
            <person name="Marques-Bonet T."/>
            <person name="Raney B.J."/>
            <person name="Ingham P.W."/>
            <person name="Tay A."/>
            <person name="Hillier L.W."/>
            <person name="Minx P."/>
            <person name="Boehm T."/>
            <person name="Wilson R.K."/>
            <person name="Brenner S."/>
            <person name="Warren W.C."/>
        </authorList>
    </citation>
    <scope>NUCLEOTIDE SEQUENCE [LARGE SCALE GENOMIC DNA]</scope>
</reference>
<feature type="region of interest" description="Disordered" evidence="5">
    <location>
        <begin position="1"/>
        <end position="25"/>
    </location>
</feature>
<dbReference type="Gene3D" id="3.30.40.10">
    <property type="entry name" value="Zinc/RING finger domain, C3HC4 (zinc finger)"/>
    <property type="match status" value="1"/>
</dbReference>
<dbReference type="SMART" id="SM00184">
    <property type="entry name" value="RING"/>
    <property type="match status" value="1"/>
</dbReference>
<dbReference type="InterPro" id="IPR051051">
    <property type="entry name" value="E3_ubiq-ligase_TRIM/RNF"/>
</dbReference>
<reference evidence="7" key="4">
    <citation type="submission" date="2025-08" db="UniProtKB">
        <authorList>
            <consortium name="Ensembl"/>
        </authorList>
    </citation>
    <scope>IDENTIFICATION</scope>
</reference>
<dbReference type="PANTHER" id="PTHR25465:SF41">
    <property type="entry name" value="E3 UBIQUITIN-PROTEIN LIGASE RNF135"/>
    <property type="match status" value="1"/>
</dbReference>
<evidence type="ECO:0000256" key="3">
    <source>
        <dbReference type="ARBA" id="ARBA00022833"/>
    </source>
</evidence>
<evidence type="ECO:0000256" key="4">
    <source>
        <dbReference type="PROSITE-ProRule" id="PRU00175"/>
    </source>
</evidence>
<evidence type="ECO:0000256" key="2">
    <source>
        <dbReference type="ARBA" id="ARBA00022771"/>
    </source>
</evidence>
<reference evidence="8" key="2">
    <citation type="journal article" date="2007" name="PLoS Biol.">
        <title>Survey sequencing and comparative analysis of the elephant shark (Callorhinchus milii) genome.</title>
        <authorList>
            <person name="Venkatesh B."/>
            <person name="Kirkness E.F."/>
            <person name="Loh Y.H."/>
            <person name="Halpern A.L."/>
            <person name="Lee A.P."/>
            <person name="Johnson J."/>
            <person name="Dandona N."/>
            <person name="Viswanathan L.D."/>
            <person name="Tay A."/>
            <person name="Venter J.C."/>
            <person name="Strausberg R.L."/>
            <person name="Brenner S."/>
        </authorList>
    </citation>
    <scope>NUCLEOTIDE SEQUENCE [LARGE SCALE GENOMIC DNA]</scope>
</reference>
<evidence type="ECO:0000256" key="5">
    <source>
        <dbReference type="SAM" id="MobiDB-lite"/>
    </source>
</evidence>
<dbReference type="GeneTree" id="ENSGT01030000234669"/>
<dbReference type="InterPro" id="IPR001841">
    <property type="entry name" value="Znf_RING"/>
</dbReference>
<evidence type="ECO:0000313" key="7">
    <source>
        <dbReference type="Ensembl" id="ENSCMIP00000001289.1"/>
    </source>
</evidence>
<dbReference type="Proteomes" id="UP000314986">
    <property type="component" value="Unassembled WGS sequence"/>
</dbReference>
<dbReference type="InterPro" id="IPR013083">
    <property type="entry name" value="Znf_RING/FYVE/PHD"/>
</dbReference>
<dbReference type="PROSITE" id="PS00518">
    <property type="entry name" value="ZF_RING_1"/>
    <property type="match status" value="1"/>
</dbReference>
<evidence type="ECO:0000313" key="8">
    <source>
        <dbReference type="Proteomes" id="UP000314986"/>
    </source>
</evidence>
<accession>A0A4W3GTG5</accession>
<dbReference type="PROSITE" id="PS50089">
    <property type="entry name" value="ZF_RING_2"/>
    <property type="match status" value="1"/>
</dbReference>
<reference evidence="7" key="5">
    <citation type="submission" date="2025-09" db="UniProtKB">
        <authorList>
            <consortium name="Ensembl"/>
        </authorList>
    </citation>
    <scope>IDENTIFICATION</scope>
</reference>
<evidence type="ECO:0000256" key="1">
    <source>
        <dbReference type="ARBA" id="ARBA00022723"/>
    </source>
</evidence>
<feature type="compositionally biased region" description="Polar residues" evidence="5">
    <location>
        <begin position="1"/>
        <end position="18"/>
    </location>
</feature>
<dbReference type="InParanoid" id="A0A4W3GTG5"/>
<dbReference type="Pfam" id="PF15227">
    <property type="entry name" value="zf-C3HC4_4"/>
    <property type="match status" value="1"/>
</dbReference>
<dbReference type="GO" id="GO:0008270">
    <property type="term" value="F:zinc ion binding"/>
    <property type="evidence" value="ECO:0007669"/>
    <property type="project" value="UniProtKB-KW"/>
</dbReference>
<feature type="domain" description="RING-type" evidence="6">
    <location>
        <begin position="47"/>
        <end position="87"/>
    </location>
</feature>
<name>A0A4W3GTG5_CALMI</name>
<dbReference type="SUPFAM" id="SSF57850">
    <property type="entry name" value="RING/U-box"/>
    <property type="match status" value="1"/>
</dbReference>
<dbReference type="InterPro" id="IPR017907">
    <property type="entry name" value="Znf_RING_CS"/>
</dbReference>
<sequence>MIQTSPPLSPHSPDQSNRAPPPLDTELRGLNMASNLQVQRLNEELNCPICLDFYNDPVSLECGHNFCRSCITRSWETQGENICPECRKVRISRSDSVSLDINSHKQHFMMVVYLNALAMEITLGEYICCNNDTKLCAVQFYSVYLSLQCGVLEITFVQRLSHPAPWDFLLR</sequence>
<organism evidence="7 8">
    <name type="scientific">Callorhinchus milii</name>
    <name type="common">Ghost shark</name>
    <dbReference type="NCBI Taxonomy" id="7868"/>
    <lineage>
        <taxon>Eukaryota</taxon>
        <taxon>Metazoa</taxon>
        <taxon>Chordata</taxon>
        <taxon>Craniata</taxon>
        <taxon>Vertebrata</taxon>
        <taxon>Chondrichthyes</taxon>
        <taxon>Holocephali</taxon>
        <taxon>Chimaeriformes</taxon>
        <taxon>Callorhinchidae</taxon>
        <taxon>Callorhinchus</taxon>
    </lineage>
</organism>
<reference evidence="8" key="1">
    <citation type="journal article" date="2006" name="Science">
        <title>Ancient noncoding elements conserved in the human genome.</title>
        <authorList>
            <person name="Venkatesh B."/>
            <person name="Kirkness E.F."/>
            <person name="Loh Y.H."/>
            <person name="Halpern A.L."/>
            <person name="Lee A.P."/>
            <person name="Johnson J."/>
            <person name="Dandona N."/>
            <person name="Viswanathan L.D."/>
            <person name="Tay A."/>
            <person name="Venter J.C."/>
            <person name="Strausberg R.L."/>
            <person name="Brenner S."/>
        </authorList>
    </citation>
    <scope>NUCLEOTIDE SEQUENCE [LARGE SCALE GENOMIC DNA]</scope>
</reference>
<dbReference type="PANTHER" id="PTHR25465">
    <property type="entry name" value="B-BOX DOMAIN CONTAINING"/>
    <property type="match status" value="1"/>
</dbReference>
<evidence type="ECO:0000259" key="6">
    <source>
        <dbReference type="PROSITE" id="PS50089"/>
    </source>
</evidence>
<keyword evidence="1" id="KW-0479">Metal-binding</keyword>
<protein>
    <recommendedName>
        <fullName evidence="6">RING-type domain-containing protein</fullName>
    </recommendedName>
</protein>
<proteinExistence type="predicted"/>
<dbReference type="AlphaFoldDB" id="A0A4W3GTG5"/>
<keyword evidence="2 4" id="KW-0863">Zinc-finger</keyword>
<keyword evidence="3" id="KW-0862">Zinc</keyword>
<dbReference type="Ensembl" id="ENSCMIT00000001352.1">
    <property type="protein sequence ID" value="ENSCMIP00000001289.1"/>
    <property type="gene ID" value="ENSCMIG00000000854.1"/>
</dbReference>
<keyword evidence="8" id="KW-1185">Reference proteome</keyword>